<name>A0A4R0RY99_9APHY</name>
<dbReference type="GO" id="GO:0003779">
    <property type="term" value="F:actin binding"/>
    <property type="evidence" value="ECO:0007669"/>
    <property type="project" value="InterPro"/>
</dbReference>
<dbReference type="Pfam" id="PF06367">
    <property type="entry name" value="Drf_FH3"/>
    <property type="match status" value="1"/>
</dbReference>
<evidence type="ECO:0000256" key="3">
    <source>
        <dbReference type="SAM" id="MobiDB-lite"/>
    </source>
</evidence>
<feature type="domain" description="GBD/FH3" evidence="4">
    <location>
        <begin position="348"/>
        <end position="856"/>
    </location>
</feature>
<dbReference type="SMART" id="SM01139">
    <property type="entry name" value="Drf_FH3"/>
    <property type="match status" value="1"/>
</dbReference>
<dbReference type="InterPro" id="IPR008685">
    <property type="entry name" value="Centromere_Mis12"/>
</dbReference>
<dbReference type="InterPro" id="IPR014768">
    <property type="entry name" value="GBD/FH3_dom"/>
</dbReference>
<dbReference type="GO" id="GO:0051301">
    <property type="term" value="P:cell division"/>
    <property type="evidence" value="ECO:0007669"/>
    <property type="project" value="UniProtKB-ARBA"/>
</dbReference>
<feature type="compositionally biased region" description="Low complexity" evidence="3">
    <location>
        <begin position="454"/>
        <end position="463"/>
    </location>
</feature>
<sequence>MPDEPLIVPVAVPSGSLYFATITPDGTAEDVIQALLLNEEATEDVLGDLQPFGWVLQRIRREHNGRQWEEEELESLGNGMVPSSTTIAPLLNATKPTASSNRHFSAFPLTSHLHTPTLRLVSLHPSLSLTISFLRTPEVHDGFEYKVFFGRTSTVRNAIDQVTEELGLTKSLPVPGGGALEYVLEEVWSDGDAEKCARLSADAILCEVVDRPTKLNPFTTAAIRTFRFCVPDEWYRRSKSRSTSSASYEPSEDTVRRLASLEESDEESEDGDGTAKLKESSPSPSKSTFSAPADWRSSLSQSRLSTMFDSWIHPTAVVDPPSTPTPEKKVVSEPKLMEQRTGDSQSIVVRNADDDEAAEFEQMLDDLGFRGAKRDTMYKLPPEQRRYLIERNTESRASTLSKSSTSKLAGNHAQQASTYSPASGSGITRLVPQLTGDSSIMKRFSIVGWGGSGSPPFGSPRSSTDFDSIRRDSFSKGNPSPVADAQPLQPQGTGGLWSSWWASSGGEKGTANSKSSDKEIEKTPQWYVDGIKNSRSMDMKLVKHLISLRVHLSTATLTWVELFVSECQGFDGLGNLLGGLVAKGGKRKRLQEIEETVLLEVIKCIRVLLNTDPGFNYGISDATLIAHIAYSLHGASTKLRALASDVLAAICYVSPTDGHKAVLAALSDYRVEFDERFRFQELISSLRIPDTDDGQQGDINIYANDDDGVWEARSASMALINALTNFPDSLEDRISLREEFTRRGLNEAIVALRYIRPPDSLVTQLDIYTEEKFEDEEDMRERNLSKHRSASESEAGLGELIHAAKQQDDLYAALLETLTHLRHVLESDFEAHHKLDVVSVASKFLEHLPALADFDQGWLTFVHDFGQSIQYLTGMDLEAKASTEGHDAVIEEEIESLRAQIDELSQERSALRDEMSQQTAEITTLRALTSSIAVPTTTARPAGRGGPESTNNFHGLVQRLVLKEKQVLQLQSELDRLKSLHPNEDREAEERAKRERDRVKWNALNEEIAKLKVQIADVEGATGVKDKEIVYLKRALESVYSRFRLREENRGEAELDAQMMATRAIETLTQKDNELIALRLEVEDLKKQLAAKPKFITEKDFKSHVPPPPPPP</sequence>
<dbReference type="PROSITE" id="PS51232">
    <property type="entry name" value="GBD_FH3"/>
    <property type="match status" value="1"/>
</dbReference>
<protein>
    <recommendedName>
        <fullName evidence="4">GBD/FH3 domain-containing protein</fullName>
    </recommendedName>
</protein>
<evidence type="ECO:0000313" key="6">
    <source>
        <dbReference type="Proteomes" id="UP000292702"/>
    </source>
</evidence>
<dbReference type="GO" id="GO:0030036">
    <property type="term" value="P:actin cytoskeleton organization"/>
    <property type="evidence" value="ECO:0007669"/>
    <property type="project" value="InterPro"/>
</dbReference>
<dbReference type="Proteomes" id="UP000292702">
    <property type="component" value="Unassembled WGS sequence"/>
</dbReference>
<dbReference type="AlphaFoldDB" id="A0A4R0RY99"/>
<evidence type="ECO:0000313" key="5">
    <source>
        <dbReference type="EMBL" id="TCD69208.1"/>
    </source>
</evidence>
<feature type="region of interest" description="Disordered" evidence="3">
    <location>
        <begin position="385"/>
        <end position="426"/>
    </location>
</feature>
<dbReference type="STRING" id="92696.A0A4R0RY99"/>
<dbReference type="PANTHER" id="PTHR47102:SF2">
    <property type="entry name" value="PROTEIN BNI1"/>
    <property type="match status" value="1"/>
</dbReference>
<evidence type="ECO:0000259" key="4">
    <source>
        <dbReference type="PROSITE" id="PS51232"/>
    </source>
</evidence>
<dbReference type="InterPro" id="IPR010472">
    <property type="entry name" value="FH3_dom"/>
</dbReference>
<organism evidence="5 6">
    <name type="scientific">Steccherinum ochraceum</name>
    <dbReference type="NCBI Taxonomy" id="92696"/>
    <lineage>
        <taxon>Eukaryota</taxon>
        <taxon>Fungi</taxon>
        <taxon>Dikarya</taxon>
        <taxon>Basidiomycota</taxon>
        <taxon>Agaricomycotina</taxon>
        <taxon>Agaricomycetes</taxon>
        <taxon>Polyporales</taxon>
        <taxon>Steccherinaceae</taxon>
        <taxon>Steccherinum</taxon>
    </lineage>
</organism>
<evidence type="ECO:0000256" key="1">
    <source>
        <dbReference type="ARBA" id="ARBA00037935"/>
    </source>
</evidence>
<dbReference type="InterPro" id="IPR016024">
    <property type="entry name" value="ARM-type_fold"/>
</dbReference>
<feature type="compositionally biased region" description="Low complexity" evidence="3">
    <location>
        <begin position="397"/>
        <end position="409"/>
    </location>
</feature>
<dbReference type="SUPFAM" id="SSF48371">
    <property type="entry name" value="ARM repeat"/>
    <property type="match status" value="1"/>
</dbReference>
<dbReference type="Pfam" id="PF05859">
    <property type="entry name" value="Mis12"/>
    <property type="match status" value="1"/>
</dbReference>
<dbReference type="Pfam" id="PF06371">
    <property type="entry name" value="Drf_GBD"/>
    <property type="match status" value="1"/>
</dbReference>
<reference evidence="5 6" key="1">
    <citation type="submission" date="2018-11" db="EMBL/GenBank/DDBJ databases">
        <title>Genome assembly of Steccherinum ochraceum LE-BIN_3174, the white-rot fungus of the Steccherinaceae family (The Residual Polyporoid clade, Polyporales, Basidiomycota).</title>
        <authorList>
            <person name="Fedorova T.V."/>
            <person name="Glazunova O.A."/>
            <person name="Landesman E.O."/>
            <person name="Moiseenko K.V."/>
            <person name="Psurtseva N.V."/>
            <person name="Savinova O.S."/>
            <person name="Shakhova N.V."/>
            <person name="Tyazhelova T.V."/>
            <person name="Vasina D.V."/>
        </authorList>
    </citation>
    <scope>NUCLEOTIDE SEQUENCE [LARGE SCALE GENOMIC DNA]</scope>
    <source>
        <strain evidence="5 6">LE-BIN_3174</strain>
    </source>
</reference>
<accession>A0A4R0RY99</accession>
<keyword evidence="2" id="KW-0175">Coiled coil</keyword>
<gene>
    <name evidence="5" type="ORF">EIP91_008311</name>
</gene>
<dbReference type="GO" id="GO:0005938">
    <property type="term" value="C:cell cortex"/>
    <property type="evidence" value="ECO:0007669"/>
    <property type="project" value="UniProtKB-ARBA"/>
</dbReference>
<feature type="region of interest" description="Disordered" evidence="3">
    <location>
        <begin position="240"/>
        <end position="294"/>
    </location>
</feature>
<dbReference type="InterPro" id="IPR011989">
    <property type="entry name" value="ARM-like"/>
</dbReference>
<comment type="caution">
    <text evidence="5">The sequence shown here is derived from an EMBL/GenBank/DDBJ whole genome shotgun (WGS) entry which is preliminary data.</text>
</comment>
<comment type="similarity">
    <text evidence="1">Belongs to the formin homology family. BNI1 subfamily.</text>
</comment>
<dbReference type="InterPro" id="IPR051661">
    <property type="entry name" value="Actin_filament_regulator"/>
</dbReference>
<dbReference type="GO" id="GO:0031267">
    <property type="term" value="F:small GTPase binding"/>
    <property type="evidence" value="ECO:0007669"/>
    <property type="project" value="InterPro"/>
</dbReference>
<dbReference type="GO" id="GO:0032153">
    <property type="term" value="C:cell division site"/>
    <property type="evidence" value="ECO:0007669"/>
    <property type="project" value="UniProtKB-ARBA"/>
</dbReference>
<feature type="coiled-coil region" evidence="2">
    <location>
        <begin position="887"/>
        <end position="921"/>
    </location>
</feature>
<feature type="compositionally biased region" description="Acidic residues" evidence="3">
    <location>
        <begin position="262"/>
        <end position="272"/>
    </location>
</feature>
<proteinExistence type="inferred from homology"/>
<evidence type="ECO:0000256" key="2">
    <source>
        <dbReference type="SAM" id="Coils"/>
    </source>
</evidence>
<feature type="region of interest" description="Disordered" evidence="3">
    <location>
        <begin position="451"/>
        <end position="494"/>
    </location>
</feature>
<dbReference type="SMART" id="SM01140">
    <property type="entry name" value="Drf_GBD"/>
    <property type="match status" value="1"/>
</dbReference>
<feature type="compositionally biased region" description="Basic and acidic residues" evidence="3">
    <location>
        <begin position="326"/>
        <end position="341"/>
    </location>
</feature>
<feature type="non-terminal residue" evidence="5">
    <location>
        <position position="1112"/>
    </location>
</feature>
<dbReference type="InterPro" id="IPR010473">
    <property type="entry name" value="GTPase-bd"/>
</dbReference>
<keyword evidence="6" id="KW-1185">Reference proteome</keyword>
<dbReference type="PANTHER" id="PTHR47102">
    <property type="entry name" value="PROTEIN BNI1"/>
    <property type="match status" value="1"/>
</dbReference>
<dbReference type="Gene3D" id="1.25.10.10">
    <property type="entry name" value="Leucine-rich Repeat Variant"/>
    <property type="match status" value="1"/>
</dbReference>
<dbReference type="EMBL" id="RWJN01000046">
    <property type="protein sequence ID" value="TCD69208.1"/>
    <property type="molecule type" value="Genomic_DNA"/>
</dbReference>
<feature type="compositionally biased region" description="Low complexity" evidence="3">
    <location>
        <begin position="280"/>
        <end position="293"/>
    </location>
</feature>
<dbReference type="GO" id="GO:0015629">
    <property type="term" value="C:actin cytoskeleton"/>
    <property type="evidence" value="ECO:0007669"/>
    <property type="project" value="UniProtKB-ARBA"/>
</dbReference>
<feature type="compositionally biased region" description="Basic and acidic residues" evidence="3">
    <location>
        <begin position="385"/>
        <end position="394"/>
    </location>
</feature>
<dbReference type="OrthoDB" id="1668162at2759"/>
<feature type="compositionally biased region" description="Polar residues" evidence="3">
    <location>
        <begin position="412"/>
        <end position="426"/>
    </location>
</feature>
<feature type="region of interest" description="Disordered" evidence="3">
    <location>
        <begin position="315"/>
        <end position="345"/>
    </location>
</feature>